<dbReference type="InterPro" id="IPR004443">
    <property type="entry name" value="YjeF_N_dom"/>
</dbReference>
<dbReference type="PANTHER" id="PTHR12592:SF0">
    <property type="entry name" value="ATP-DEPENDENT (S)-NAD(P)H-HYDRATE DEHYDRATASE"/>
    <property type="match status" value="1"/>
</dbReference>
<feature type="binding site" evidence="18">
    <location>
        <position position="59"/>
    </location>
    <ligand>
        <name>K(+)</name>
        <dbReference type="ChEBI" id="CHEBI:29103"/>
    </ligand>
</feature>
<evidence type="ECO:0000313" key="22">
    <source>
        <dbReference type="EMBL" id="MBC5685106.1"/>
    </source>
</evidence>
<comment type="similarity">
    <text evidence="4 19">In the C-terminal section; belongs to the NnrD/CARKD family.</text>
</comment>
<dbReference type="PROSITE" id="PS01050">
    <property type="entry name" value="YJEF_C_2"/>
    <property type="match status" value="1"/>
</dbReference>
<evidence type="ECO:0000256" key="6">
    <source>
        <dbReference type="ARBA" id="ARBA00022741"/>
    </source>
</evidence>
<dbReference type="CDD" id="cd01171">
    <property type="entry name" value="YXKO-related"/>
    <property type="match status" value="1"/>
</dbReference>
<comment type="cofactor">
    <cofactor evidence="17">
        <name>Mg(2+)</name>
        <dbReference type="ChEBI" id="CHEBI:18420"/>
    </cofactor>
</comment>
<evidence type="ECO:0000256" key="5">
    <source>
        <dbReference type="ARBA" id="ARBA00022723"/>
    </source>
</evidence>
<dbReference type="InterPro" id="IPR029056">
    <property type="entry name" value="Ribokinase-like"/>
</dbReference>
<evidence type="ECO:0000256" key="9">
    <source>
        <dbReference type="ARBA" id="ARBA00022958"/>
    </source>
</evidence>
<evidence type="ECO:0000256" key="3">
    <source>
        <dbReference type="ARBA" id="ARBA00006001"/>
    </source>
</evidence>
<dbReference type="PROSITE" id="PS51385">
    <property type="entry name" value="YJEF_N"/>
    <property type="match status" value="1"/>
</dbReference>
<keyword evidence="9 18" id="KW-0630">Potassium</keyword>
<protein>
    <recommendedName>
        <fullName evidence="19">Bifunctional NAD(P)H-hydrate repair enzyme</fullName>
    </recommendedName>
    <alternativeName>
        <fullName evidence="19">Nicotinamide nucleotide repair protein</fullName>
    </alternativeName>
    <domain>
        <recommendedName>
            <fullName evidence="19">ADP-dependent (S)-NAD(P)H-hydrate dehydratase</fullName>
            <ecNumber evidence="19">4.2.1.136</ecNumber>
        </recommendedName>
        <alternativeName>
            <fullName evidence="19">ADP-dependent NAD(P)HX dehydratase</fullName>
        </alternativeName>
    </domain>
    <domain>
        <recommendedName>
            <fullName evidence="19">NAD(P)H-hydrate epimerase</fullName>
            <ecNumber evidence="19">5.1.99.6</ecNumber>
        </recommendedName>
    </domain>
</protein>
<comment type="catalytic activity">
    <reaction evidence="1 18 19">
        <text>(6R)-NADHX = (6S)-NADHX</text>
        <dbReference type="Rhea" id="RHEA:32215"/>
        <dbReference type="ChEBI" id="CHEBI:64074"/>
        <dbReference type="ChEBI" id="CHEBI:64075"/>
        <dbReference type="EC" id="5.1.99.6"/>
    </reaction>
</comment>
<keyword evidence="12 17" id="KW-0456">Lyase</keyword>
<evidence type="ECO:0000256" key="11">
    <source>
        <dbReference type="ARBA" id="ARBA00023235"/>
    </source>
</evidence>
<keyword evidence="11 18" id="KW-0413">Isomerase</keyword>
<evidence type="ECO:0000259" key="20">
    <source>
        <dbReference type="PROSITE" id="PS51383"/>
    </source>
</evidence>
<name>A0ABR7GCD8_9FIRM</name>
<evidence type="ECO:0000256" key="10">
    <source>
        <dbReference type="ARBA" id="ARBA00023027"/>
    </source>
</evidence>
<comment type="similarity">
    <text evidence="18">Belongs to the NnrE/AIBP family.</text>
</comment>
<evidence type="ECO:0000259" key="21">
    <source>
        <dbReference type="PROSITE" id="PS51385"/>
    </source>
</evidence>
<dbReference type="HAMAP" id="MF_01966">
    <property type="entry name" value="NADHX_epimerase"/>
    <property type="match status" value="1"/>
</dbReference>
<comment type="cofactor">
    <cofactor evidence="18 19">
        <name>K(+)</name>
        <dbReference type="ChEBI" id="CHEBI:29103"/>
    </cofactor>
    <text evidence="18 19">Binds 1 potassium ion per subunit.</text>
</comment>
<keyword evidence="10 17" id="KW-0520">NAD</keyword>
<gene>
    <name evidence="17" type="primary">nnrD</name>
    <name evidence="18" type="synonym">nnrE</name>
    <name evidence="22" type="ORF">H8R94_00525</name>
</gene>
<dbReference type="RefSeq" id="WP_186853588.1">
    <property type="nucleotide sequence ID" value="NZ_JACOPG010000001.1"/>
</dbReference>
<evidence type="ECO:0000256" key="19">
    <source>
        <dbReference type="PIRNR" id="PIRNR017184"/>
    </source>
</evidence>
<evidence type="ECO:0000313" key="23">
    <source>
        <dbReference type="Proteomes" id="UP000643810"/>
    </source>
</evidence>
<feature type="binding site" evidence="17">
    <location>
        <position position="318"/>
    </location>
    <ligand>
        <name>(6S)-NADPHX</name>
        <dbReference type="ChEBI" id="CHEBI:64076"/>
    </ligand>
</feature>
<evidence type="ECO:0000256" key="15">
    <source>
        <dbReference type="ARBA" id="ARBA00048238"/>
    </source>
</evidence>
<feature type="binding site" evidence="18">
    <location>
        <position position="154"/>
    </location>
    <ligand>
        <name>(6S)-NADPHX</name>
        <dbReference type="ChEBI" id="CHEBI:64076"/>
    </ligand>
</feature>
<dbReference type="InterPro" id="IPR000631">
    <property type="entry name" value="CARKD"/>
</dbReference>
<evidence type="ECO:0000256" key="13">
    <source>
        <dbReference type="ARBA" id="ARBA00023268"/>
    </source>
</evidence>
<dbReference type="PANTHER" id="PTHR12592">
    <property type="entry name" value="ATP-DEPENDENT (S)-NAD(P)H-HYDRATE DEHYDRATASE FAMILY MEMBER"/>
    <property type="match status" value="1"/>
</dbReference>
<dbReference type="EC" id="5.1.99.6" evidence="19"/>
<dbReference type="SUPFAM" id="SSF53613">
    <property type="entry name" value="Ribokinase-like"/>
    <property type="match status" value="1"/>
</dbReference>
<comment type="catalytic activity">
    <reaction evidence="16 17 19">
        <text>(6S)-NADPHX + ADP = AMP + phosphate + NADPH + H(+)</text>
        <dbReference type="Rhea" id="RHEA:32235"/>
        <dbReference type="ChEBI" id="CHEBI:15378"/>
        <dbReference type="ChEBI" id="CHEBI:43474"/>
        <dbReference type="ChEBI" id="CHEBI:57783"/>
        <dbReference type="ChEBI" id="CHEBI:64076"/>
        <dbReference type="ChEBI" id="CHEBI:456215"/>
        <dbReference type="ChEBI" id="CHEBI:456216"/>
        <dbReference type="EC" id="4.2.1.136"/>
    </reaction>
</comment>
<feature type="binding site" evidence="17">
    <location>
        <position position="436"/>
    </location>
    <ligand>
        <name>(6S)-NADPHX</name>
        <dbReference type="ChEBI" id="CHEBI:64076"/>
    </ligand>
</feature>
<feature type="binding site" evidence="18">
    <location>
        <position position="121"/>
    </location>
    <ligand>
        <name>K(+)</name>
        <dbReference type="ChEBI" id="CHEBI:29103"/>
    </ligand>
</feature>
<evidence type="ECO:0000256" key="1">
    <source>
        <dbReference type="ARBA" id="ARBA00000013"/>
    </source>
</evidence>
<evidence type="ECO:0000256" key="18">
    <source>
        <dbReference type="HAMAP-Rule" id="MF_01966"/>
    </source>
</evidence>
<comment type="similarity">
    <text evidence="3 19">In the N-terminal section; belongs to the NnrE/AIBP family.</text>
</comment>
<dbReference type="Gene3D" id="3.40.1190.20">
    <property type="match status" value="1"/>
</dbReference>
<comment type="catalytic activity">
    <reaction evidence="2 18 19">
        <text>(6R)-NADPHX = (6S)-NADPHX</text>
        <dbReference type="Rhea" id="RHEA:32227"/>
        <dbReference type="ChEBI" id="CHEBI:64076"/>
        <dbReference type="ChEBI" id="CHEBI:64077"/>
        <dbReference type="EC" id="5.1.99.6"/>
    </reaction>
</comment>
<comment type="function">
    <text evidence="17">Catalyzes the dehydration of the S-form of NAD(P)HX at the expense of ADP, which is converted to AMP. Together with NAD(P)HX epimerase, which catalyzes the epimerization of the S- and R-forms, the enzyme allows the repair of both epimers of NAD(P)HX, a damaged form of NAD(P)H that is a result of enzymatic or heat-dependent hydration.</text>
</comment>
<comment type="function">
    <text evidence="18">Catalyzes the epimerization of the S- and R-forms of NAD(P)HX, a damaged form of NAD(P)H that is a result of enzymatic or heat-dependent hydration. This is a prerequisite for the S-specific NAD(P)H-hydrate dehydratase to allow the repair of both epimers of NAD(P)HX.</text>
</comment>
<dbReference type="PROSITE" id="PS51383">
    <property type="entry name" value="YJEF_C_3"/>
    <property type="match status" value="1"/>
</dbReference>
<dbReference type="EC" id="4.2.1.136" evidence="19"/>
<evidence type="ECO:0000256" key="4">
    <source>
        <dbReference type="ARBA" id="ARBA00009524"/>
    </source>
</evidence>
<organism evidence="22 23">
    <name type="scientific">Roseburia lenta</name>
    <dbReference type="NCBI Taxonomy" id="2763061"/>
    <lineage>
        <taxon>Bacteria</taxon>
        <taxon>Bacillati</taxon>
        <taxon>Bacillota</taxon>
        <taxon>Clostridia</taxon>
        <taxon>Lachnospirales</taxon>
        <taxon>Lachnospiraceae</taxon>
        <taxon>Roseburia</taxon>
    </lineage>
</organism>
<dbReference type="Proteomes" id="UP000643810">
    <property type="component" value="Unassembled WGS sequence"/>
</dbReference>
<sequence length="497" mass="53189">MKYILNSREMKQCDSRTIEHYGLPSMVLMERAALSVVSFLHERDLWQKKIVILCGSGNNGGDGLAIARLLYLEGGQVSVFLVGDFSKASPENMAQQKICRQYGMELSSSTDTLADAQVIVDALFGIGLSRELGGDYPALLQEVNAMDAYRLAVDIPSGVSADDGQIMGQAFLADATITFAFAKVGQMLYPGKKYCGELIVSAIGIESCSLADQVLPCKSLEKEDLKQLPQASPDDHKGSRGKVLVIAGSEDMAGAAYLASKSALTSGAGMVKVYTPRCNRDIILTRFPEAILVTYDKWNEKQLLEELAWADAIAIGPGLGKSNLAENLVRTTLENAAVPMVVDADALGILAEHLQWLKKPHTETVITPHLGEMARLMGSPLMYVTDHKLSIAQDFARDYQVICALKDAATIVSVPYATTYINASGCSGMATAGSGDVLTGVIAGLIAQGLRPEDAASLGVYLHGLAGEEAARTEANLCMQAGDIIKGIKTIYQKEGR</sequence>
<dbReference type="Pfam" id="PF03853">
    <property type="entry name" value="YjeF_N"/>
    <property type="match status" value="1"/>
</dbReference>
<proteinExistence type="inferred from homology"/>
<evidence type="ECO:0000256" key="7">
    <source>
        <dbReference type="ARBA" id="ARBA00022840"/>
    </source>
</evidence>
<keyword evidence="7 17" id="KW-0067">ATP-binding</keyword>
<keyword evidence="8 17" id="KW-0521">NADP</keyword>
<comment type="caution">
    <text evidence="22">The sequence shown here is derived from an EMBL/GenBank/DDBJ whole genome shotgun (WGS) entry which is preliminary data.</text>
</comment>
<keyword evidence="6 17" id="KW-0547">Nucleotide-binding</keyword>
<evidence type="ECO:0000256" key="12">
    <source>
        <dbReference type="ARBA" id="ARBA00023239"/>
    </source>
</evidence>
<feature type="domain" description="YjeF N-terminal" evidence="21">
    <location>
        <begin position="10"/>
        <end position="211"/>
    </location>
</feature>
<reference evidence="22 23" key="1">
    <citation type="submission" date="2020-08" db="EMBL/GenBank/DDBJ databases">
        <title>Genome public.</title>
        <authorList>
            <person name="Liu C."/>
            <person name="Sun Q."/>
        </authorList>
    </citation>
    <scope>NUCLEOTIDE SEQUENCE [LARGE SCALE GENOMIC DNA]</scope>
    <source>
        <strain evidence="22 23">NSJ-9</strain>
    </source>
</reference>
<evidence type="ECO:0000256" key="2">
    <source>
        <dbReference type="ARBA" id="ARBA00000909"/>
    </source>
</evidence>
<dbReference type="NCBIfam" id="TIGR00196">
    <property type="entry name" value="yjeF_cterm"/>
    <property type="match status" value="1"/>
</dbReference>
<feature type="binding site" evidence="17">
    <location>
        <position position="255"/>
    </location>
    <ligand>
        <name>(6S)-NADPHX</name>
        <dbReference type="ChEBI" id="CHEBI:64076"/>
    </ligand>
</feature>
<feature type="binding site" evidence="18">
    <location>
        <position position="157"/>
    </location>
    <ligand>
        <name>K(+)</name>
        <dbReference type="ChEBI" id="CHEBI:29103"/>
    </ligand>
</feature>
<evidence type="ECO:0000256" key="17">
    <source>
        <dbReference type="HAMAP-Rule" id="MF_01965"/>
    </source>
</evidence>
<dbReference type="HAMAP" id="MF_01965">
    <property type="entry name" value="NADHX_dehydratase"/>
    <property type="match status" value="1"/>
</dbReference>
<feature type="binding site" evidence="17">
    <location>
        <begin position="406"/>
        <end position="410"/>
    </location>
    <ligand>
        <name>AMP</name>
        <dbReference type="ChEBI" id="CHEBI:456215"/>
    </ligand>
</feature>
<feature type="binding site" evidence="18">
    <location>
        <begin position="125"/>
        <end position="131"/>
    </location>
    <ligand>
        <name>(6S)-NADPHX</name>
        <dbReference type="ChEBI" id="CHEBI:64076"/>
    </ligand>
</feature>
<dbReference type="Pfam" id="PF01256">
    <property type="entry name" value="Carb_kinase"/>
    <property type="match status" value="1"/>
</dbReference>
<feature type="binding site" evidence="18">
    <location>
        <begin position="58"/>
        <end position="62"/>
    </location>
    <ligand>
        <name>(6S)-NADPHX</name>
        <dbReference type="ChEBI" id="CHEBI:64076"/>
    </ligand>
</feature>
<keyword evidence="5 18" id="KW-0479">Metal-binding</keyword>
<accession>A0ABR7GCD8</accession>
<dbReference type="InterPro" id="IPR017953">
    <property type="entry name" value="Carbohydrate_kinase_pred_CS"/>
</dbReference>
<keyword evidence="23" id="KW-1185">Reference proteome</keyword>
<dbReference type="InterPro" id="IPR030677">
    <property type="entry name" value="Nnr"/>
</dbReference>
<keyword evidence="13" id="KW-0511">Multifunctional enzyme</keyword>
<feature type="binding site" evidence="17">
    <location>
        <position position="435"/>
    </location>
    <ligand>
        <name>AMP</name>
        <dbReference type="ChEBI" id="CHEBI:456215"/>
    </ligand>
</feature>
<feature type="binding site" evidence="18">
    <location>
        <position position="136"/>
    </location>
    <ligand>
        <name>(6S)-NADPHX</name>
        <dbReference type="ChEBI" id="CHEBI:64076"/>
    </ligand>
</feature>
<feature type="binding site" evidence="17">
    <location>
        <position position="369"/>
    </location>
    <ligand>
        <name>(6S)-NADPHX</name>
        <dbReference type="ChEBI" id="CHEBI:64076"/>
    </ligand>
</feature>
<comment type="function">
    <text evidence="14 19">Bifunctional enzyme that catalyzes the epimerization of the S- and R-forms of NAD(P)HX and the dehydration of the S-form of NAD(P)HX at the expense of ADP, which is converted to AMP. This allows the repair of both epimers of NAD(P)HX, a damaged form of NAD(P)H that is a result of enzymatic or heat-dependent hydration.</text>
</comment>
<feature type="domain" description="YjeF C-terminal" evidence="20">
    <location>
        <begin position="220"/>
        <end position="495"/>
    </location>
</feature>
<comment type="similarity">
    <text evidence="17">Belongs to the NnrD/CARKD family.</text>
</comment>
<dbReference type="Gene3D" id="3.40.50.10260">
    <property type="entry name" value="YjeF N-terminal domain"/>
    <property type="match status" value="1"/>
</dbReference>
<comment type="catalytic activity">
    <reaction evidence="15 17 19">
        <text>(6S)-NADHX + ADP = AMP + phosphate + NADH + H(+)</text>
        <dbReference type="Rhea" id="RHEA:32223"/>
        <dbReference type="ChEBI" id="CHEBI:15378"/>
        <dbReference type="ChEBI" id="CHEBI:43474"/>
        <dbReference type="ChEBI" id="CHEBI:57945"/>
        <dbReference type="ChEBI" id="CHEBI:64074"/>
        <dbReference type="ChEBI" id="CHEBI:456215"/>
        <dbReference type="ChEBI" id="CHEBI:456216"/>
        <dbReference type="EC" id="4.2.1.136"/>
    </reaction>
</comment>
<dbReference type="PIRSF" id="PIRSF017184">
    <property type="entry name" value="Nnr"/>
    <property type="match status" value="1"/>
</dbReference>
<dbReference type="EMBL" id="JACOPG010000001">
    <property type="protein sequence ID" value="MBC5685106.1"/>
    <property type="molecule type" value="Genomic_DNA"/>
</dbReference>
<comment type="subunit">
    <text evidence="17">Homotetramer.</text>
</comment>
<evidence type="ECO:0000256" key="14">
    <source>
        <dbReference type="ARBA" id="ARBA00025153"/>
    </source>
</evidence>
<dbReference type="NCBIfam" id="TIGR00197">
    <property type="entry name" value="yjeF_nterm"/>
    <property type="match status" value="1"/>
</dbReference>
<dbReference type="SUPFAM" id="SSF64153">
    <property type="entry name" value="YjeF N-terminal domain-like"/>
    <property type="match status" value="1"/>
</dbReference>
<dbReference type="InterPro" id="IPR036652">
    <property type="entry name" value="YjeF_N_dom_sf"/>
</dbReference>
<evidence type="ECO:0000256" key="16">
    <source>
        <dbReference type="ARBA" id="ARBA00049209"/>
    </source>
</evidence>
<evidence type="ECO:0000256" key="8">
    <source>
        <dbReference type="ARBA" id="ARBA00022857"/>
    </source>
</evidence>